<dbReference type="RefSeq" id="WP_331255624.1">
    <property type="nucleotide sequence ID" value="NZ_CP133270.1"/>
</dbReference>
<organism evidence="2 3">
    <name type="scientific">Candidatus Bealeia paramacronuclearis</name>
    <dbReference type="NCBI Taxonomy" id="1921001"/>
    <lineage>
        <taxon>Bacteria</taxon>
        <taxon>Pseudomonadati</taxon>
        <taxon>Pseudomonadota</taxon>
        <taxon>Alphaproteobacteria</taxon>
        <taxon>Holosporales</taxon>
        <taxon>Holosporaceae</taxon>
        <taxon>Candidatus Bealeia</taxon>
    </lineage>
</organism>
<dbReference type="PANTHER" id="PTHR34512:SF30">
    <property type="entry name" value="OUTER MEMBRANE PROTEIN ASSEMBLY FACTOR BAMB"/>
    <property type="match status" value="1"/>
</dbReference>
<evidence type="ECO:0000313" key="3">
    <source>
        <dbReference type="Proteomes" id="UP001330434"/>
    </source>
</evidence>
<evidence type="ECO:0000313" key="2">
    <source>
        <dbReference type="EMBL" id="WVX66801.1"/>
    </source>
</evidence>
<keyword evidence="3" id="KW-1185">Reference proteome</keyword>
<dbReference type="InterPro" id="IPR018391">
    <property type="entry name" value="PQQ_b-propeller_rpt"/>
</dbReference>
<accession>A0ABZ2C2W5</accession>
<dbReference type="Pfam" id="PF13360">
    <property type="entry name" value="PQQ_2"/>
    <property type="match status" value="2"/>
</dbReference>
<feature type="domain" description="Pyrrolo-quinoline quinone repeat" evidence="1">
    <location>
        <begin position="376"/>
        <end position="436"/>
    </location>
</feature>
<dbReference type="InterPro" id="IPR002372">
    <property type="entry name" value="PQQ_rpt_dom"/>
</dbReference>
<dbReference type="PROSITE" id="PS51257">
    <property type="entry name" value="PROKAR_LIPOPROTEIN"/>
    <property type="match status" value="1"/>
</dbReference>
<evidence type="ECO:0000259" key="1">
    <source>
        <dbReference type="Pfam" id="PF13360"/>
    </source>
</evidence>
<dbReference type="InterPro" id="IPR015943">
    <property type="entry name" value="WD40/YVTN_repeat-like_dom_sf"/>
</dbReference>
<protein>
    <submittedName>
        <fullName evidence="2">Outer membrane protein assembly factor BamB</fullName>
    </submittedName>
</protein>
<dbReference type="EMBL" id="CP133270">
    <property type="protein sequence ID" value="WVX66801.1"/>
    <property type="molecule type" value="Genomic_DNA"/>
</dbReference>
<reference evidence="2 3" key="1">
    <citation type="journal article" date="2024" name="Environ. Microbiol.">
        <title>Novel evolutionary insights on the interactions of the Holosporales (Alphaproteobacteria) with eukaryotic hosts from comparative genomics.</title>
        <authorList>
            <person name="Giovannini M."/>
            <person name="Petroni G."/>
            <person name="Castelli M."/>
        </authorList>
    </citation>
    <scope>NUCLEOTIDE SEQUENCE [LARGE SCALE GENOMIC DNA]</scope>
    <source>
        <strain evidence="2 3">US_Bl 15I1</strain>
    </source>
</reference>
<proteinExistence type="predicted"/>
<gene>
    <name evidence="2" type="ORF">Bealeia1_00986</name>
</gene>
<sequence>MVMRRSLLGILSLMVLAGCDSEKPPLEGKRLAVVEYQSRVKIDPEAAKYGVTLPAMESVPAWGQLGANSSHVMPHADLGASPKVMWTSSLGSGNSSSSRVLSTPIAVDGKVYGMDSRGFVSAIESSSGSRLWQVDVSPEGTRGFSIFGGGSLGGGVAYEAGLLFVTTPYAEVLALNPENGEVKWRTKTSSPVRAAPTVQDGKIYVVSINNQLDVFESATGKKLWSHAGITEHAGLLGTASPAVSQGVVIVTYSSGEIFALKVENGHELWSETLSSSRRPDSLSNISHIRALPVISGNLVLIVGHHQKMGAFDLRSGQKVWERQVGGLQTPVVAGDFIYLLSQHNELIALTKDHGLVAWITPLPRDEKKPHRIMWAGPILAGEKLYLVGQKGELKAFDPKTGQERSSQDIGGRFALPPIVSQSVLYLLGENGTVTAIH</sequence>
<feature type="domain" description="Pyrrolo-quinoline quinone repeat" evidence="1">
    <location>
        <begin position="117"/>
        <end position="360"/>
    </location>
</feature>
<dbReference type="PANTHER" id="PTHR34512">
    <property type="entry name" value="CELL SURFACE PROTEIN"/>
    <property type="match status" value="1"/>
</dbReference>
<name>A0ABZ2C2W5_9PROT</name>
<dbReference type="Proteomes" id="UP001330434">
    <property type="component" value="Chromosome"/>
</dbReference>
<dbReference type="SMART" id="SM00564">
    <property type="entry name" value="PQQ"/>
    <property type="match status" value="7"/>
</dbReference>
<dbReference type="Gene3D" id="2.130.10.10">
    <property type="entry name" value="YVTN repeat-like/Quinoprotein amine dehydrogenase"/>
    <property type="match status" value="1"/>
</dbReference>
<dbReference type="SUPFAM" id="SSF50998">
    <property type="entry name" value="Quinoprotein alcohol dehydrogenase-like"/>
    <property type="match status" value="2"/>
</dbReference>
<dbReference type="InterPro" id="IPR011047">
    <property type="entry name" value="Quinoprotein_ADH-like_sf"/>
</dbReference>